<evidence type="ECO:0000256" key="2">
    <source>
        <dbReference type="ARBA" id="ARBA00022448"/>
    </source>
</evidence>
<evidence type="ECO:0000256" key="10">
    <source>
        <dbReference type="SAM" id="MobiDB-lite"/>
    </source>
</evidence>
<dbReference type="PROSITE" id="PS52016">
    <property type="entry name" value="TONB_DEPENDENT_REC_3"/>
    <property type="match status" value="1"/>
</dbReference>
<evidence type="ECO:0000259" key="11">
    <source>
        <dbReference type="Pfam" id="PF00593"/>
    </source>
</evidence>
<dbReference type="NCBIfam" id="TIGR04056">
    <property type="entry name" value="OMP_RagA_SusC"/>
    <property type="match status" value="1"/>
</dbReference>
<dbReference type="Proteomes" id="UP001172083">
    <property type="component" value="Unassembled WGS sequence"/>
</dbReference>
<reference evidence="13" key="1">
    <citation type="submission" date="2023-06" db="EMBL/GenBank/DDBJ databases">
        <title>Genomic of Agaribacillus aureum.</title>
        <authorList>
            <person name="Wang G."/>
        </authorList>
    </citation>
    <scope>NUCLEOTIDE SEQUENCE</scope>
    <source>
        <strain evidence="13">BMA12</strain>
    </source>
</reference>
<evidence type="ECO:0000256" key="4">
    <source>
        <dbReference type="ARBA" id="ARBA00022692"/>
    </source>
</evidence>
<evidence type="ECO:0000256" key="1">
    <source>
        <dbReference type="ARBA" id="ARBA00004571"/>
    </source>
</evidence>
<comment type="subcellular location">
    <subcellularLocation>
        <location evidence="1 8">Cell outer membrane</location>
        <topology evidence="1 8">Multi-pass membrane protein</topology>
    </subcellularLocation>
</comment>
<dbReference type="InterPro" id="IPR000531">
    <property type="entry name" value="Beta-barrel_TonB"/>
</dbReference>
<organism evidence="13 14">
    <name type="scientific">Agaribacillus aureus</name>
    <dbReference type="NCBI Taxonomy" id="3051825"/>
    <lineage>
        <taxon>Bacteria</taxon>
        <taxon>Pseudomonadati</taxon>
        <taxon>Bacteroidota</taxon>
        <taxon>Cytophagia</taxon>
        <taxon>Cytophagales</taxon>
        <taxon>Splendidivirgaceae</taxon>
        <taxon>Agaribacillus</taxon>
    </lineage>
</organism>
<feature type="region of interest" description="Disordered" evidence="10">
    <location>
        <begin position="301"/>
        <end position="321"/>
    </location>
</feature>
<keyword evidence="5 9" id="KW-0798">TonB box</keyword>
<dbReference type="InterPro" id="IPR012910">
    <property type="entry name" value="Plug_dom"/>
</dbReference>
<dbReference type="Gene3D" id="2.60.40.1120">
    <property type="entry name" value="Carboxypeptidase-like, regulatory domain"/>
    <property type="match status" value="1"/>
</dbReference>
<dbReference type="SUPFAM" id="SSF49464">
    <property type="entry name" value="Carboxypeptidase regulatory domain-like"/>
    <property type="match status" value="1"/>
</dbReference>
<sequence length="1094" mass="121623">MKKRLPFLKSPCRKDFKAIGLLLALLVSSNAVFAQAVQISGQVKDEMGTIFPGVTILEKGTTNGAVTDLNGNFKLEVGSPDAVITCSYVGYHTQDISLAGRSTIDIVLVENIETLQELVVVGYGTQSKINLSGAVDRVETAQLESRPVSNISQALQGASPNLNIDFSSGEPGQAAQINIRGLTSLNGGDPLILIDGVPSDAIELNRLAPRDVESISVLKDASSAAIYGARAAFGVIIITTKSGDMEGVHVSYSSNFTTSKATVIPDKITDPYIYLRLRETSTDNTPWDNQNYSDETYQWAKERSDNPSASPGVRANPNDPSTWEYMGNRDWTSYFLSDYTQSQDHHLSLSGRSKMSQYYISGSYNHTDGALKLADDYFDRYSLRGKADFTINDKLSFGTNIYLISTNRTNPSHFSVWDIFNLHPNEWDKNPDGTWANTEVGRTGAKLTNGGVSENRYNSYQITLSTEYKIIKDALKLNADFTSRRANSNFSSNFTKYSIGFGPEDIREEGSNTATRSSTNDSYNVFNIYGTFNKQFGAFHNITAIAGFNQEYFITEWFSAQRNGVISASLPTIALATGEPSVDEYIADWALRGAFYRLNYIFNNKYIVEFNGRYDGSSKFPEDKRFGFFPSASLAWRVDGEPFLSSSNLISQLKLRTSYGSLGNQFVTEYGYIPSMQAVNGNYIIDGRLPQRVLPPSLVSPNYTWEDVSTLNFGVDLGLFEDRFSLNFDIYQRDTKGMLTQGKDLPDVLGAGEPNENAADLRTTGWELSLNYRNQIDIGGKPLSFNTQFVISDSKSEITKFDNPNGDLNQFYVGQELGEIWGLTSDGLFQTQDEIDALDQTDLIPWGALSIVPGWPKYVDVDGNGRIEKGLTTDDPKDLSVIGNVTARYRFGLNLGAEWSGFDFNVFFQGVGKRDYYPLDYLYWGFYQQPYAGGYSHLTDFYRATDDSQTQLEGHSQSYINAGLANANTDARYPVLQSWLADRNLGERVDQSRGLAIPQTRYLLNGAYLRLKNVTIGYTLPTALTDKINIARLRVFVSSDNVTEWSGLDDFYDPEAITDNQSRINPSATPDRGEGSGYAYPFQRRYSIGLNVNF</sequence>
<dbReference type="Gene3D" id="2.170.130.10">
    <property type="entry name" value="TonB-dependent receptor, plug domain"/>
    <property type="match status" value="1"/>
</dbReference>
<dbReference type="InterPro" id="IPR023997">
    <property type="entry name" value="TonB-dep_OMP_SusC/RagA_CS"/>
</dbReference>
<dbReference type="Gene3D" id="2.40.170.20">
    <property type="entry name" value="TonB-dependent receptor, beta-barrel domain"/>
    <property type="match status" value="1"/>
</dbReference>
<dbReference type="NCBIfam" id="TIGR04057">
    <property type="entry name" value="SusC_RagA_signa"/>
    <property type="match status" value="1"/>
</dbReference>
<evidence type="ECO:0000313" key="14">
    <source>
        <dbReference type="Proteomes" id="UP001172083"/>
    </source>
</evidence>
<comment type="caution">
    <text evidence="13">The sequence shown here is derived from an EMBL/GenBank/DDBJ whole genome shotgun (WGS) entry which is preliminary data.</text>
</comment>
<dbReference type="Pfam" id="PF13715">
    <property type="entry name" value="CarbopepD_reg_2"/>
    <property type="match status" value="1"/>
</dbReference>
<evidence type="ECO:0000256" key="8">
    <source>
        <dbReference type="PROSITE-ProRule" id="PRU01360"/>
    </source>
</evidence>
<evidence type="ECO:0000256" key="6">
    <source>
        <dbReference type="ARBA" id="ARBA00023136"/>
    </source>
</evidence>
<gene>
    <name evidence="13" type="ORF">QQ020_18690</name>
</gene>
<evidence type="ECO:0000256" key="9">
    <source>
        <dbReference type="RuleBase" id="RU003357"/>
    </source>
</evidence>
<proteinExistence type="inferred from homology"/>
<dbReference type="InterPro" id="IPR036942">
    <property type="entry name" value="Beta-barrel_TonB_sf"/>
</dbReference>
<dbReference type="SUPFAM" id="SSF56935">
    <property type="entry name" value="Porins"/>
    <property type="match status" value="1"/>
</dbReference>
<evidence type="ECO:0000256" key="7">
    <source>
        <dbReference type="ARBA" id="ARBA00023237"/>
    </source>
</evidence>
<protein>
    <submittedName>
        <fullName evidence="13">TonB-dependent receptor</fullName>
    </submittedName>
</protein>
<feature type="domain" description="TonB-dependent receptor-like beta-barrel" evidence="11">
    <location>
        <begin position="425"/>
        <end position="915"/>
    </location>
</feature>
<dbReference type="EMBL" id="JAUJEB010000004">
    <property type="protein sequence ID" value="MDN5214111.1"/>
    <property type="molecule type" value="Genomic_DNA"/>
</dbReference>
<name>A0ABT8LA41_9BACT</name>
<feature type="domain" description="TonB-dependent receptor plug" evidence="12">
    <location>
        <begin position="128"/>
        <end position="235"/>
    </location>
</feature>
<dbReference type="InterPro" id="IPR037066">
    <property type="entry name" value="Plug_dom_sf"/>
</dbReference>
<accession>A0ABT8LA41</accession>
<dbReference type="InterPro" id="IPR039426">
    <property type="entry name" value="TonB-dep_rcpt-like"/>
</dbReference>
<dbReference type="Pfam" id="PF00593">
    <property type="entry name" value="TonB_dep_Rec_b-barrel"/>
    <property type="match status" value="1"/>
</dbReference>
<keyword evidence="14" id="KW-1185">Reference proteome</keyword>
<keyword evidence="2 8" id="KW-0813">Transport</keyword>
<keyword evidence="6 8" id="KW-0472">Membrane</keyword>
<dbReference type="RefSeq" id="WP_346759448.1">
    <property type="nucleotide sequence ID" value="NZ_JAUJEB010000004.1"/>
</dbReference>
<dbReference type="InterPro" id="IPR023996">
    <property type="entry name" value="TonB-dep_OMP_SusC/RagA"/>
</dbReference>
<evidence type="ECO:0000256" key="5">
    <source>
        <dbReference type="ARBA" id="ARBA00023077"/>
    </source>
</evidence>
<keyword evidence="4 8" id="KW-0812">Transmembrane</keyword>
<evidence type="ECO:0000256" key="3">
    <source>
        <dbReference type="ARBA" id="ARBA00022452"/>
    </source>
</evidence>
<evidence type="ECO:0000259" key="12">
    <source>
        <dbReference type="Pfam" id="PF07715"/>
    </source>
</evidence>
<keyword evidence="7 8" id="KW-0998">Cell outer membrane</keyword>
<evidence type="ECO:0000313" key="13">
    <source>
        <dbReference type="EMBL" id="MDN5214111.1"/>
    </source>
</evidence>
<keyword evidence="3 8" id="KW-1134">Transmembrane beta strand</keyword>
<dbReference type="Pfam" id="PF07715">
    <property type="entry name" value="Plug"/>
    <property type="match status" value="1"/>
</dbReference>
<comment type="similarity">
    <text evidence="8 9">Belongs to the TonB-dependent receptor family.</text>
</comment>
<dbReference type="InterPro" id="IPR008969">
    <property type="entry name" value="CarboxyPept-like_regulatory"/>
</dbReference>
<keyword evidence="13" id="KW-0675">Receptor</keyword>